<comment type="subcellular location">
    <subcellularLocation>
        <location evidence="1">Nucleus</location>
    </subcellularLocation>
</comment>
<dbReference type="InterPro" id="IPR017884">
    <property type="entry name" value="SANT_dom"/>
</dbReference>
<dbReference type="GO" id="GO:0005634">
    <property type="term" value="C:nucleus"/>
    <property type="evidence" value="ECO:0007669"/>
    <property type="project" value="UniProtKB-SubCell"/>
</dbReference>
<dbReference type="GO" id="GO:0010468">
    <property type="term" value="P:regulation of gene expression"/>
    <property type="evidence" value="ECO:0007669"/>
    <property type="project" value="UniProtKB-ARBA"/>
</dbReference>
<keyword evidence="2" id="KW-0805">Transcription regulation</keyword>
<keyword evidence="4" id="KW-0804">Transcription</keyword>
<keyword evidence="5" id="KW-0539">Nucleus</keyword>
<dbReference type="CDD" id="cd00167">
    <property type="entry name" value="SANT"/>
    <property type="match status" value="1"/>
</dbReference>
<dbReference type="EMBL" id="JBEAFC010000001">
    <property type="protein sequence ID" value="KAL1569790.1"/>
    <property type="molecule type" value="Genomic_DNA"/>
</dbReference>
<feature type="compositionally biased region" description="Basic and acidic residues" evidence="6">
    <location>
        <begin position="306"/>
        <end position="316"/>
    </location>
</feature>
<feature type="compositionally biased region" description="Basic and acidic residues" evidence="6">
    <location>
        <begin position="139"/>
        <end position="149"/>
    </location>
</feature>
<name>A0ABD1IM64_SALDI</name>
<proteinExistence type="predicted"/>
<dbReference type="Pfam" id="PF00249">
    <property type="entry name" value="Myb_DNA-binding"/>
    <property type="match status" value="1"/>
</dbReference>
<feature type="region of interest" description="Disordered" evidence="6">
    <location>
        <begin position="93"/>
        <end position="221"/>
    </location>
</feature>
<sequence length="369" mass="40919">MAVQEKHDSATGATEEVLQSNEQFSSADEYALKIRKPYTITKQRERWTEEEHERFLEALKLHGRVWRKIEEHVGTKTAVQIRSHAQKFFSKVARESNNGDSSNAKLIEIPPPRPKRKPVHPYPRKAGSVGKTRASISEKLMRSVSHDMSEQDTQSPTSVLSENHSDTSARADLCTPEGSSSPVSSSLALDAGSSCGTEVPTRSKPMHEDGKSSPDEEVSLNLLLLSQDNELAEEDQSVQHLKLFGKTLLVKGSSGTSLSTIERDEGGDVSFPLKQVIDKKGNLDNNEEKEKEKEKEASSSSSTTDSGREKSSDTDSRLALLEMRGKNANAFASRLSNRASADFEDCRKGFVPYKRHSREAEKQRTCICL</sequence>
<comment type="caution">
    <text evidence="10">The sequence shown here is derived from an EMBL/GenBank/DDBJ whole genome shotgun (WGS) entry which is preliminary data.</text>
</comment>
<dbReference type="InterPro" id="IPR006447">
    <property type="entry name" value="Myb_dom_plants"/>
</dbReference>
<feature type="domain" description="Myb-like" evidence="7">
    <location>
        <begin position="39"/>
        <end position="89"/>
    </location>
</feature>
<evidence type="ECO:0000313" key="11">
    <source>
        <dbReference type="Proteomes" id="UP001567538"/>
    </source>
</evidence>
<feature type="compositionally biased region" description="Basic residues" evidence="6">
    <location>
        <begin position="113"/>
        <end position="123"/>
    </location>
</feature>
<evidence type="ECO:0000256" key="5">
    <source>
        <dbReference type="ARBA" id="ARBA00023242"/>
    </source>
</evidence>
<dbReference type="NCBIfam" id="TIGR01557">
    <property type="entry name" value="myb_SHAQKYF"/>
    <property type="match status" value="1"/>
</dbReference>
<dbReference type="InterPro" id="IPR009057">
    <property type="entry name" value="Homeodomain-like_sf"/>
</dbReference>
<evidence type="ECO:0000313" key="10">
    <source>
        <dbReference type="EMBL" id="KAL1569790.1"/>
    </source>
</evidence>
<feature type="region of interest" description="Disordered" evidence="6">
    <location>
        <begin position="1"/>
        <end position="22"/>
    </location>
</feature>
<dbReference type="PANTHER" id="PTHR12802">
    <property type="entry name" value="SWI/SNF COMPLEX-RELATED"/>
    <property type="match status" value="1"/>
</dbReference>
<feature type="region of interest" description="Disordered" evidence="6">
    <location>
        <begin position="272"/>
        <end position="320"/>
    </location>
</feature>
<evidence type="ECO:0000259" key="8">
    <source>
        <dbReference type="PROSITE" id="PS51293"/>
    </source>
</evidence>
<feature type="compositionally biased region" description="Polar residues" evidence="6">
    <location>
        <begin position="95"/>
        <end position="104"/>
    </location>
</feature>
<feature type="compositionally biased region" description="Basic and acidic residues" evidence="6">
    <location>
        <begin position="205"/>
        <end position="214"/>
    </location>
</feature>
<feature type="compositionally biased region" description="Polar residues" evidence="6">
    <location>
        <begin position="151"/>
        <end position="162"/>
    </location>
</feature>
<dbReference type="Proteomes" id="UP001567538">
    <property type="component" value="Unassembled WGS sequence"/>
</dbReference>
<dbReference type="GO" id="GO:0003677">
    <property type="term" value="F:DNA binding"/>
    <property type="evidence" value="ECO:0007669"/>
    <property type="project" value="UniProtKB-KW"/>
</dbReference>
<dbReference type="PROSITE" id="PS51293">
    <property type="entry name" value="SANT"/>
    <property type="match status" value="1"/>
</dbReference>
<evidence type="ECO:0000259" key="7">
    <source>
        <dbReference type="PROSITE" id="PS50090"/>
    </source>
</evidence>
<feature type="domain" description="SANT" evidence="8">
    <location>
        <begin position="42"/>
        <end position="93"/>
    </location>
</feature>
<evidence type="ECO:0000256" key="6">
    <source>
        <dbReference type="SAM" id="MobiDB-lite"/>
    </source>
</evidence>
<dbReference type="SUPFAM" id="SSF46689">
    <property type="entry name" value="Homeodomain-like"/>
    <property type="match status" value="1"/>
</dbReference>
<evidence type="ECO:0000256" key="2">
    <source>
        <dbReference type="ARBA" id="ARBA00023015"/>
    </source>
</evidence>
<evidence type="ECO:0000256" key="1">
    <source>
        <dbReference type="ARBA" id="ARBA00004123"/>
    </source>
</evidence>
<organism evidence="10 11">
    <name type="scientific">Salvia divinorum</name>
    <name type="common">Maria pastora</name>
    <name type="synonym">Diviner's sage</name>
    <dbReference type="NCBI Taxonomy" id="28513"/>
    <lineage>
        <taxon>Eukaryota</taxon>
        <taxon>Viridiplantae</taxon>
        <taxon>Streptophyta</taxon>
        <taxon>Embryophyta</taxon>
        <taxon>Tracheophyta</taxon>
        <taxon>Spermatophyta</taxon>
        <taxon>Magnoliopsida</taxon>
        <taxon>eudicotyledons</taxon>
        <taxon>Gunneridae</taxon>
        <taxon>Pentapetalae</taxon>
        <taxon>asterids</taxon>
        <taxon>lamiids</taxon>
        <taxon>Lamiales</taxon>
        <taxon>Lamiaceae</taxon>
        <taxon>Nepetoideae</taxon>
        <taxon>Mentheae</taxon>
        <taxon>Salviinae</taxon>
        <taxon>Salvia</taxon>
        <taxon>Salvia subgen. Calosphace</taxon>
    </lineage>
</organism>
<evidence type="ECO:0000256" key="4">
    <source>
        <dbReference type="ARBA" id="ARBA00023163"/>
    </source>
</evidence>
<dbReference type="SMART" id="SM00717">
    <property type="entry name" value="SANT"/>
    <property type="match status" value="1"/>
</dbReference>
<feature type="domain" description="HTH myb-type" evidence="9">
    <location>
        <begin position="39"/>
        <end position="93"/>
    </location>
</feature>
<dbReference type="PANTHER" id="PTHR12802:SF155">
    <property type="entry name" value="DEUBIQUITINASE MYSM1"/>
    <property type="match status" value="1"/>
</dbReference>
<dbReference type="InterPro" id="IPR017930">
    <property type="entry name" value="Myb_dom"/>
</dbReference>
<reference evidence="10 11" key="1">
    <citation type="submission" date="2024-06" db="EMBL/GenBank/DDBJ databases">
        <title>A chromosome level genome sequence of Diviner's sage (Salvia divinorum).</title>
        <authorList>
            <person name="Ford S.A."/>
            <person name="Ro D.-K."/>
            <person name="Ness R.W."/>
            <person name="Phillips M.A."/>
        </authorList>
    </citation>
    <scope>NUCLEOTIDE SEQUENCE [LARGE SCALE GENOMIC DNA]</scope>
    <source>
        <strain evidence="10">SAF-2024a</strain>
        <tissue evidence="10">Leaf</tissue>
    </source>
</reference>
<gene>
    <name evidence="10" type="ORF">AAHA92_01226</name>
</gene>
<keyword evidence="3" id="KW-0238">DNA-binding</keyword>
<dbReference type="PROSITE" id="PS50090">
    <property type="entry name" value="MYB_LIKE"/>
    <property type="match status" value="1"/>
</dbReference>
<dbReference type="AlphaFoldDB" id="A0ABD1IM64"/>
<accession>A0ABD1IM64</accession>
<evidence type="ECO:0000259" key="9">
    <source>
        <dbReference type="PROSITE" id="PS51294"/>
    </source>
</evidence>
<dbReference type="FunFam" id="1.10.10.60:FF:000023">
    <property type="entry name" value="protein REVEILLE 6 isoform X1"/>
    <property type="match status" value="1"/>
</dbReference>
<dbReference type="PROSITE" id="PS51294">
    <property type="entry name" value="HTH_MYB"/>
    <property type="match status" value="1"/>
</dbReference>
<protein>
    <submittedName>
        <fullName evidence="10">Protein REVEILLE 2-like isoform X1</fullName>
    </submittedName>
</protein>
<evidence type="ECO:0000256" key="3">
    <source>
        <dbReference type="ARBA" id="ARBA00023125"/>
    </source>
</evidence>
<dbReference type="Gene3D" id="1.10.10.60">
    <property type="entry name" value="Homeodomain-like"/>
    <property type="match status" value="1"/>
</dbReference>
<feature type="compositionally biased region" description="Basic and acidic residues" evidence="6">
    <location>
        <begin position="276"/>
        <end position="297"/>
    </location>
</feature>
<dbReference type="InterPro" id="IPR001005">
    <property type="entry name" value="SANT/Myb"/>
</dbReference>
<keyword evidence="11" id="KW-1185">Reference proteome</keyword>